<evidence type="ECO:0000259" key="2">
    <source>
        <dbReference type="Pfam" id="PF06580"/>
    </source>
</evidence>
<dbReference type="AlphaFoldDB" id="A0A081PEA8"/>
<gene>
    <name evidence="3" type="ORF">N180_14060</name>
</gene>
<evidence type="ECO:0000256" key="1">
    <source>
        <dbReference type="SAM" id="Phobius"/>
    </source>
</evidence>
<dbReference type="OrthoDB" id="9809908at2"/>
<proteinExistence type="predicted"/>
<feature type="transmembrane region" description="Helical" evidence="1">
    <location>
        <begin position="44"/>
        <end position="66"/>
    </location>
</feature>
<dbReference type="GO" id="GO:0016020">
    <property type="term" value="C:membrane"/>
    <property type="evidence" value="ECO:0007669"/>
    <property type="project" value="InterPro"/>
</dbReference>
<feature type="transmembrane region" description="Helical" evidence="1">
    <location>
        <begin position="125"/>
        <end position="149"/>
    </location>
</feature>
<keyword evidence="1" id="KW-0812">Transmembrane</keyword>
<dbReference type="PANTHER" id="PTHR34220:SF7">
    <property type="entry name" value="SENSOR HISTIDINE KINASE YPDA"/>
    <property type="match status" value="1"/>
</dbReference>
<evidence type="ECO:0000313" key="4">
    <source>
        <dbReference type="Proteomes" id="UP000028007"/>
    </source>
</evidence>
<feature type="domain" description="Signal transduction histidine kinase internal region" evidence="2">
    <location>
        <begin position="177"/>
        <end position="252"/>
    </location>
</feature>
<evidence type="ECO:0000313" key="3">
    <source>
        <dbReference type="EMBL" id="KEQ29031.1"/>
    </source>
</evidence>
<keyword evidence="1" id="KW-1133">Transmembrane helix</keyword>
<sequence length="369" mass="42318">MIKKSISKNLLLIAFTFIGSYATTFVILPYSYWQKYIDLPVFRIVADVLINLAFCIAILAISMLIDRRLNKKVPWMIHPFRRLLTQVFYQIIGVLFFIILLSITYLIIVGVAVDPRLPALGLREATYTIISIILWALVVSALTTGDYLLRNWKTATRKAAEFEIKAAQHKQMAAEIELEALKLQLDPHFVFNNLSVLAELILKDQQLGYDYTENFAKVYRYLLTNSKKTLISLREELRFLDAYLFLIKNRMGGGSVFQINIDESKLDMLIPPVTLQLFIENALKYNRTEEDNPLVVNIYSNDDDELVVSNILLPLIKENKSTGIGLKNIIDRYALLGGRKPVVERDDESFTVKVPLIIEYNEEDINSGR</sequence>
<organism evidence="3 4">
    <name type="scientific">Pedobacter antarcticus 4BY</name>
    <dbReference type="NCBI Taxonomy" id="1358423"/>
    <lineage>
        <taxon>Bacteria</taxon>
        <taxon>Pseudomonadati</taxon>
        <taxon>Bacteroidota</taxon>
        <taxon>Sphingobacteriia</taxon>
        <taxon>Sphingobacteriales</taxon>
        <taxon>Sphingobacteriaceae</taxon>
        <taxon>Pedobacter</taxon>
    </lineage>
</organism>
<reference evidence="3 4" key="1">
    <citation type="journal article" date="1992" name="Int. J. Syst. Bacteriol.">
        <title>Sphingobacterium antarcticus sp. nov. a Psychrotrophic Bacterium from the Soils of Schirmacher Oasis, Antarctica.</title>
        <authorList>
            <person name="Shivaji S."/>
            <person name="Ray M.K."/>
            <person name="Rao N.S."/>
            <person name="Saiserr L."/>
            <person name="Jagannadham M.V."/>
            <person name="Kumar G.S."/>
            <person name="Reddy G."/>
            <person name="Bhargava P.M."/>
        </authorList>
    </citation>
    <scope>NUCLEOTIDE SEQUENCE [LARGE SCALE GENOMIC DNA]</scope>
    <source>
        <strain evidence="3 4">4BY</strain>
    </source>
</reference>
<dbReference type="RefSeq" id="WP_037442924.1">
    <property type="nucleotide sequence ID" value="NZ_JNFF01000088.1"/>
</dbReference>
<name>A0A081PEA8_9SPHI</name>
<dbReference type="Proteomes" id="UP000028007">
    <property type="component" value="Unassembled WGS sequence"/>
</dbReference>
<feature type="transmembrane region" description="Helical" evidence="1">
    <location>
        <begin position="12"/>
        <end position="32"/>
    </location>
</feature>
<keyword evidence="1" id="KW-0472">Membrane</keyword>
<protein>
    <recommendedName>
        <fullName evidence="2">Signal transduction histidine kinase internal region domain-containing protein</fullName>
    </recommendedName>
</protein>
<feature type="transmembrane region" description="Helical" evidence="1">
    <location>
        <begin position="87"/>
        <end position="113"/>
    </location>
</feature>
<dbReference type="GO" id="GO:0000155">
    <property type="term" value="F:phosphorelay sensor kinase activity"/>
    <property type="evidence" value="ECO:0007669"/>
    <property type="project" value="InterPro"/>
</dbReference>
<dbReference type="EMBL" id="JNFF01000088">
    <property type="protein sequence ID" value="KEQ29031.1"/>
    <property type="molecule type" value="Genomic_DNA"/>
</dbReference>
<dbReference type="PANTHER" id="PTHR34220">
    <property type="entry name" value="SENSOR HISTIDINE KINASE YPDA"/>
    <property type="match status" value="1"/>
</dbReference>
<dbReference type="InterPro" id="IPR050640">
    <property type="entry name" value="Bact_2-comp_sensor_kinase"/>
</dbReference>
<accession>A0A081PEA8</accession>
<comment type="caution">
    <text evidence="3">The sequence shown here is derived from an EMBL/GenBank/DDBJ whole genome shotgun (WGS) entry which is preliminary data.</text>
</comment>
<keyword evidence="4" id="KW-1185">Reference proteome</keyword>
<dbReference type="InterPro" id="IPR010559">
    <property type="entry name" value="Sig_transdc_His_kin_internal"/>
</dbReference>
<dbReference type="eggNOG" id="COG2972">
    <property type="taxonomic scope" value="Bacteria"/>
</dbReference>
<dbReference type="Pfam" id="PF06580">
    <property type="entry name" value="His_kinase"/>
    <property type="match status" value="1"/>
</dbReference>